<dbReference type="RefSeq" id="WP_160774129.1">
    <property type="nucleotide sequence ID" value="NZ_WUMV01000001.1"/>
</dbReference>
<reference evidence="2 3" key="1">
    <citation type="submission" date="2019-12" db="EMBL/GenBank/DDBJ databases">
        <authorList>
            <person name="Li M."/>
        </authorList>
    </citation>
    <scope>NUCLEOTIDE SEQUENCE [LARGE SCALE GENOMIC DNA]</scope>
    <source>
        <strain evidence="2 3">GBMRC 2046</strain>
    </source>
</reference>
<dbReference type="SUPFAM" id="SSF53335">
    <property type="entry name" value="S-adenosyl-L-methionine-dependent methyltransferases"/>
    <property type="match status" value="1"/>
</dbReference>
<dbReference type="AlphaFoldDB" id="A0A7X3LRU0"/>
<dbReference type="GO" id="GO:0032259">
    <property type="term" value="P:methylation"/>
    <property type="evidence" value="ECO:0007669"/>
    <property type="project" value="UniProtKB-KW"/>
</dbReference>
<evidence type="ECO:0000313" key="2">
    <source>
        <dbReference type="EMBL" id="MXN63911.1"/>
    </source>
</evidence>
<dbReference type="Gene3D" id="3.40.50.150">
    <property type="entry name" value="Vaccinia Virus protein VP39"/>
    <property type="match status" value="1"/>
</dbReference>
<dbReference type="PANTHER" id="PTHR43591">
    <property type="entry name" value="METHYLTRANSFERASE"/>
    <property type="match status" value="1"/>
</dbReference>
<dbReference type="EMBL" id="WUMV01000001">
    <property type="protein sequence ID" value="MXN63911.1"/>
    <property type="molecule type" value="Genomic_DNA"/>
</dbReference>
<evidence type="ECO:0000259" key="1">
    <source>
        <dbReference type="Pfam" id="PF08241"/>
    </source>
</evidence>
<keyword evidence="2" id="KW-0489">Methyltransferase</keyword>
<protein>
    <submittedName>
        <fullName evidence="2">Methyltransferase domain-containing protein</fullName>
    </submittedName>
</protein>
<comment type="caution">
    <text evidence="2">The sequence shown here is derived from an EMBL/GenBank/DDBJ whole genome shotgun (WGS) entry which is preliminary data.</text>
</comment>
<evidence type="ECO:0000313" key="3">
    <source>
        <dbReference type="Proteomes" id="UP000433101"/>
    </source>
</evidence>
<dbReference type="InterPro" id="IPR029063">
    <property type="entry name" value="SAM-dependent_MTases_sf"/>
</dbReference>
<dbReference type="InterPro" id="IPR013216">
    <property type="entry name" value="Methyltransf_11"/>
</dbReference>
<accession>A0A7X3LRU0</accession>
<gene>
    <name evidence="2" type="ORF">GR183_03260</name>
</gene>
<dbReference type="GO" id="GO:0008757">
    <property type="term" value="F:S-adenosylmethionine-dependent methyltransferase activity"/>
    <property type="evidence" value="ECO:0007669"/>
    <property type="project" value="InterPro"/>
</dbReference>
<keyword evidence="2" id="KW-0808">Transferase</keyword>
<name>A0A7X3LRU0_9HYPH</name>
<dbReference type="PANTHER" id="PTHR43591:SF24">
    <property type="entry name" value="2-METHOXY-6-POLYPRENYL-1,4-BENZOQUINOL METHYLASE, MITOCHONDRIAL"/>
    <property type="match status" value="1"/>
</dbReference>
<dbReference type="Proteomes" id="UP000433101">
    <property type="component" value="Unassembled WGS sequence"/>
</dbReference>
<dbReference type="CDD" id="cd02440">
    <property type="entry name" value="AdoMet_MTases"/>
    <property type="match status" value="1"/>
</dbReference>
<dbReference type="Pfam" id="PF08241">
    <property type="entry name" value="Methyltransf_11"/>
    <property type="match status" value="1"/>
</dbReference>
<sequence>MTEAAIAIQESNRAAAEMWGSGGKHYNEVSFAICDALAHAAGRLCPRPGEAVLDVATGTGWSARNAALFGAKVSAVDISPTLIDAARTLSRAVDPPIDFKVGEAENLPFPDRRFDKVISTFGVMFAADHEAAARELARVTRPGGRLSLANWVPDGAVAEFFGVLAEFTDAPPPSPSPLDWGRPDYLESLLGKDFELTFERGINHAYHDSEDAIWQWYLRGFGPLKAVHDRLDAQGRKALKEAVDAYHRHYRVDAGLCVKREYLITVGKRR</sequence>
<organism evidence="2 3">
    <name type="scientific">Stappia sediminis</name>
    <dbReference type="NCBI Taxonomy" id="2692190"/>
    <lineage>
        <taxon>Bacteria</taxon>
        <taxon>Pseudomonadati</taxon>
        <taxon>Pseudomonadota</taxon>
        <taxon>Alphaproteobacteria</taxon>
        <taxon>Hyphomicrobiales</taxon>
        <taxon>Stappiaceae</taxon>
        <taxon>Stappia</taxon>
    </lineage>
</organism>
<keyword evidence="3" id="KW-1185">Reference proteome</keyword>
<proteinExistence type="predicted"/>
<feature type="domain" description="Methyltransferase type 11" evidence="1">
    <location>
        <begin position="53"/>
        <end position="147"/>
    </location>
</feature>